<keyword evidence="2" id="KW-0732">Signal</keyword>
<evidence type="ECO:0000313" key="4">
    <source>
        <dbReference type="Proteomes" id="UP000008021"/>
    </source>
</evidence>
<evidence type="ECO:0000256" key="2">
    <source>
        <dbReference type="SAM" id="SignalP"/>
    </source>
</evidence>
<accession>A0A0E0F1L0</accession>
<proteinExistence type="predicted"/>
<name>A0A0E0F1L0_9ORYZ</name>
<feature type="chain" id="PRO_5002358573" evidence="2">
    <location>
        <begin position="28"/>
        <end position="178"/>
    </location>
</feature>
<reference evidence="3" key="1">
    <citation type="submission" date="2015-04" db="UniProtKB">
        <authorList>
            <consortium name="EnsemblPlants"/>
        </authorList>
    </citation>
    <scope>IDENTIFICATION</scope>
</reference>
<dbReference type="Gramene" id="OMERI11G00880.1">
    <property type="protein sequence ID" value="OMERI11G00880.1"/>
    <property type="gene ID" value="OMERI11G00880"/>
</dbReference>
<reference evidence="3" key="2">
    <citation type="submission" date="2018-05" db="EMBL/GenBank/DDBJ databases">
        <title>OmerRS3 (Oryza meridionalis Reference Sequence Version 3).</title>
        <authorList>
            <person name="Zhang J."/>
            <person name="Kudrna D."/>
            <person name="Lee S."/>
            <person name="Talag J."/>
            <person name="Welchert J."/>
            <person name="Wing R.A."/>
        </authorList>
    </citation>
    <scope>NUCLEOTIDE SEQUENCE [LARGE SCALE GENOMIC DNA]</scope>
    <source>
        <strain evidence="3">cv. OR44</strain>
    </source>
</reference>
<evidence type="ECO:0000313" key="3">
    <source>
        <dbReference type="EnsemblPlants" id="OMERI11G00880.1"/>
    </source>
</evidence>
<sequence length="178" mass="18617">MMTKRKDSPRLIATLQLLIVGVGKVYMEDIKVVEDEGVLEGVGGEAGGGGEEEDGGEGEVDEGEARRPAQRLAEVGGGGQVVERLLRDTQGGLERRRAEKSKFVPVTACIHTVATSTAQRRHPAPLLRPCCCCCSSVVVVVVLTSATAMAMAHSGSGGGGLGCKLQWTAAVPRMVPHL</sequence>
<keyword evidence="4" id="KW-1185">Reference proteome</keyword>
<dbReference type="HOGENOM" id="CLU_1646379_0_0_1"/>
<dbReference type="AlphaFoldDB" id="A0A0E0F1L0"/>
<feature type="region of interest" description="Disordered" evidence="1">
    <location>
        <begin position="41"/>
        <end position="68"/>
    </location>
</feature>
<dbReference type="Proteomes" id="UP000008021">
    <property type="component" value="Chromosome 11"/>
</dbReference>
<feature type="compositionally biased region" description="Acidic residues" evidence="1">
    <location>
        <begin position="50"/>
        <end position="62"/>
    </location>
</feature>
<organism evidence="3">
    <name type="scientific">Oryza meridionalis</name>
    <dbReference type="NCBI Taxonomy" id="40149"/>
    <lineage>
        <taxon>Eukaryota</taxon>
        <taxon>Viridiplantae</taxon>
        <taxon>Streptophyta</taxon>
        <taxon>Embryophyta</taxon>
        <taxon>Tracheophyta</taxon>
        <taxon>Spermatophyta</taxon>
        <taxon>Magnoliopsida</taxon>
        <taxon>Liliopsida</taxon>
        <taxon>Poales</taxon>
        <taxon>Poaceae</taxon>
        <taxon>BOP clade</taxon>
        <taxon>Oryzoideae</taxon>
        <taxon>Oryzeae</taxon>
        <taxon>Oryzinae</taxon>
        <taxon>Oryza</taxon>
    </lineage>
</organism>
<dbReference type="EnsemblPlants" id="OMERI11G00880.1">
    <property type="protein sequence ID" value="OMERI11G00880.1"/>
    <property type="gene ID" value="OMERI11G00880"/>
</dbReference>
<protein>
    <submittedName>
        <fullName evidence="3">Uncharacterized protein</fullName>
    </submittedName>
</protein>
<evidence type="ECO:0000256" key="1">
    <source>
        <dbReference type="SAM" id="MobiDB-lite"/>
    </source>
</evidence>
<feature type="signal peptide" evidence="2">
    <location>
        <begin position="1"/>
        <end position="27"/>
    </location>
</feature>